<protein>
    <submittedName>
        <fullName evidence="1">Uncharacterized protein</fullName>
    </submittedName>
</protein>
<sequence>MAESGSASVITLGGKGAILTSSSVYSVSNSLAHVRLDSSALDRLSSSPPNQNPPPVTNYQILFHQCLTPEESRASLIVLLNKLLSVQSGSGVRTVLPVHISETLNSGGAKIGSEPVEVSEDERALLEKLSLPCALCGVCAVLDYKSTALSTIIDAVAALSCEASGADVAAFNSIDSGDGFTAKEEIAVAGDLKVLLNGSKLVGKVKTEEVLETPKINGKLREVVKLVHSSTRIELNSGVRVGISGTAKALGANVMALVSAVKNVGESSLFRAKMSLSKVVGDELRSLFEKDVLTGDSLRSVYKLVLVAHLEEDNVKFVHEANVLLGLALKIVAWEAVIAFAVLEGGELLGEKVNGGDAGGDKKSEKKKKKKVVLGKGTGVIVQLIKDRLQSKGLGVLEKWVDGLFSFLDPKDPDFDGLLTKVKEIVESNESRRLPKLPKGTRDFAKEQMAIREKAFSIITEVFKRHGATALDTPVFELRETLTGKYGEDSKLIYDLADQGGELCSLRYDLTVPFARYVAMNGLTSLKRHQIAKVYRRDNPSKGRFREFYQCDFDIAGQYERMGPDFEVIKILTELLDELAIGDYEIKLNHRMLLDGMLEICGVPPEKFRTICSSIDKLDKQTFEQIKKEMVEEKGLTVETADKIGNFVKERGSPLVLLSKLKQEGSKFLENNSSKVALDDLEILFQALEKSNCVDKVVFDLSLARGLDYYTGVIYEAVFKGETQIKSLSLPEDWLAEVTIFKIKSFLCAYLTSTIALDNGNVILVPVLRLCQLSLTLTVYISKIKPMFPGLRLSSVPNLYSFLGKKDVVGSIAAGGRYDNLIGMFGTKQVPAVGVSLGIERVFTIMEQLQKDRNQTIRATETQVLVALLGDKLPQAAELVSELWNAKVKAEFMVHKKVMKLIDRARESKIPWMVIVGERELNEGIVKLKNIDTTVEETVPRSKFVEELQRRLNQ</sequence>
<evidence type="ECO:0000313" key="1">
    <source>
        <dbReference type="EMBL" id="KAJ0024711.1"/>
    </source>
</evidence>
<dbReference type="Proteomes" id="UP001163603">
    <property type="component" value="Chromosome 10"/>
</dbReference>
<reference evidence="2" key="1">
    <citation type="journal article" date="2023" name="G3 (Bethesda)">
        <title>Genome assembly and association tests identify interacting loci associated with vigor, precocity, and sex in interspecific pistachio rootstocks.</title>
        <authorList>
            <person name="Palmer W."/>
            <person name="Jacygrad E."/>
            <person name="Sagayaradj S."/>
            <person name="Cavanaugh K."/>
            <person name="Han R."/>
            <person name="Bertier L."/>
            <person name="Beede B."/>
            <person name="Kafkas S."/>
            <person name="Golino D."/>
            <person name="Preece J."/>
            <person name="Michelmore R."/>
        </authorList>
    </citation>
    <scope>NUCLEOTIDE SEQUENCE [LARGE SCALE GENOMIC DNA]</scope>
</reference>
<dbReference type="EMBL" id="CM047745">
    <property type="protein sequence ID" value="KAJ0024711.1"/>
    <property type="molecule type" value="Genomic_DNA"/>
</dbReference>
<name>A0ACC0XT71_9ROSI</name>
<gene>
    <name evidence="1" type="ORF">Pint_07633</name>
</gene>
<keyword evidence="2" id="KW-1185">Reference proteome</keyword>
<proteinExistence type="predicted"/>
<evidence type="ECO:0000313" key="2">
    <source>
        <dbReference type="Proteomes" id="UP001163603"/>
    </source>
</evidence>
<comment type="caution">
    <text evidence="1">The sequence shown here is derived from an EMBL/GenBank/DDBJ whole genome shotgun (WGS) entry which is preliminary data.</text>
</comment>
<accession>A0ACC0XT71</accession>
<organism evidence="1 2">
    <name type="scientific">Pistacia integerrima</name>
    <dbReference type="NCBI Taxonomy" id="434235"/>
    <lineage>
        <taxon>Eukaryota</taxon>
        <taxon>Viridiplantae</taxon>
        <taxon>Streptophyta</taxon>
        <taxon>Embryophyta</taxon>
        <taxon>Tracheophyta</taxon>
        <taxon>Spermatophyta</taxon>
        <taxon>Magnoliopsida</taxon>
        <taxon>eudicotyledons</taxon>
        <taxon>Gunneridae</taxon>
        <taxon>Pentapetalae</taxon>
        <taxon>rosids</taxon>
        <taxon>malvids</taxon>
        <taxon>Sapindales</taxon>
        <taxon>Anacardiaceae</taxon>
        <taxon>Pistacia</taxon>
    </lineage>
</organism>